<dbReference type="InterPro" id="IPR027417">
    <property type="entry name" value="P-loop_NTPase"/>
</dbReference>
<name>A0A074TGG5_9RHOB</name>
<protein>
    <submittedName>
        <fullName evidence="1">Uncharacterized protein</fullName>
    </submittedName>
</protein>
<proteinExistence type="predicted"/>
<dbReference type="InterPro" id="IPR059206">
    <property type="entry name" value="Sll1717-like"/>
</dbReference>
<accession>A0A074TGG5</accession>
<keyword evidence="2" id="KW-1185">Reference proteome</keyword>
<dbReference type="OrthoDB" id="9179688at2"/>
<sequence length="784" mass="89157">MNASKPSAFVAYTGRDKELSKLIFNGISKANAVDACPTRYEPWEYNDIAGNNLLSPILEGIDASPFVVADITYLNPNVVYEIGFAIGRKKKVLLIRNSDYEGDRNLSKTVGIFDTIGYSSYRTEDDLRNKLTSHISIDALPFEITVNSKAPVYVMPSNEKSVASTHLISRVKKARYRYRSFSSTEDVRLSATDAIAQVAQSAGIISMLDGDNREQTVRALFIAGLADGMNKPSLLLSPYMAETPLDVRDRARPYKDQNEIADIVADFCPEINAKLQESSPPPIIAPNLLGRISVGDPTAENEMTTLENYYLQTDQYLRASRGEVNLVVGRKGAGKTALFIRLRDTTRADKRNIVVDLKPESYQLLKLKDEILEHLAEGSKQHLITAFWEYLILLEVTHKLLEKDRNTHRFNHNIHDLYEKLEDIYAGGEGIAEGDFSERIMQLSQRLSENYSTKVNENATKITGQNLTELLYSHDLKSLKEVLSQYLEHKHNVLVLFDNLDKSWSTIGVDRTDATTLRCLIDASRKVERDMQKRGHTFRCIVFVRNDVYQHLMANSPDYGKEMRATLDWSDADLLRELLRLRLISSLGEKFEEANFQDIWAGISESHVFGEESSSFVIDRSLMRPRNVLKLFSHARAFAVNLRKEKIDQEDFYKGLKAYSQDLLVELDRELSDVFPDAQDLLYYFIDSPSVVTLDQLYRVMSEAAIPESRQETLRDFLLYHGVIGLHMDDKDQYIFDVGYDLKQILIRVKRLGAEANFVLNPAFAPALETKDQLIEKQSSFTLK</sequence>
<gene>
    <name evidence="1" type="ORF">DL1_04810</name>
</gene>
<dbReference type="SUPFAM" id="SSF52540">
    <property type="entry name" value="P-loop containing nucleoside triphosphate hydrolases"/>
    <property type="match status" value="1"/>
</dbReference>
<comment type="caution">
    <text evidence="1">The sequence shown here is derived from an EMBL/GenBank/DDBJ whole genome shotgun (WGS) entry which is preliminary data.</text>
</comment>
<dbReference type="eggNOG" id="COG3613">
    <property type="taxonomic scope" value="Bacteria"/>
</dbReference>
<dbReference type="Gene3D" id="3.40.50.450">
    <property type="match status" value="1"/>
</dbReference>
<reference evidence="1 2" key="1">
    <citation type="submission" date="2014-03" db="EMBL/GenBank/DDBJ databases">
        <title>The draft genome sequence of Thioclava dalianensis DLFJ1-1.</title>
        <authorList>
            <person name="Lai Q."/>
            <person name="Shao Z."/>
        </authorList>
    </citation>
    <scope>NUCLEOTIDE SEQUENCE [LARGE SCALE GENOMIC DNA]</scope>
    <source>
        <strain evidence="1 2">DLFJ1-1</strain>
    </source>
</reference>
<evidence type="ECO:0000313" key="1">
    <source>
        <dbReference type="EMBL" id="KEP69215.1"/>
    </source>
</evidence>
<dbReference type="Proteomes" id="UP000027725">
    <property type="component" value="Unassembled WGS sequence"/>
</dbReference>
<dbReference type="STRING" id="1185766.SAMN05216224_1019"/>
<dbReference type="EMBL" id="JHEH01000016">
    <property type="protein sequence ID" value="KEP69215.1"/>
    <property type="molecule type" value="Genomic_DNA"/>
</dbReference>
<evidence type="ECO:0000313" key="2">
    <source>
        <dbReference type="Proteomes" id="UP000027725"/>
    </source>
</evidence>
<dbReference type="AlphaFoldDB" id="A0A074TGG5"/>
<organism evidence="1 2">
    <name type="scientific">Thioclava dalianensis</name>
    <dbReference type="NCBI Taxonomy" id="1185766"/>
    <lineage>
        <taxon>Bacteria</taxon>
        <taxon>Pseudomonadati</taxon>
        <taxon>Pseudomonadota</taxon>
        <taxon>Alphaproteobacteria</taxon>
        <taxon>Rhodobacterales</taxon>
        <taxon>Paracoccaceae</taxon>
        <taxon>Thioclava</taxon>
    </lineage>
</organism>
<dbReference type="NCBIfam" id="NF047389">
    <property type="entry name" value="ATPase_Sll1717"/>
    <property type="match status" value="1"/>
</dbReference>
<dbReference type="RefSeq" id="WP_051693539.1">
    <property type="nucleotide sequence ID" value="NZ_FOVB01000001.1"/>
</dbReference>